<sequence>MGSIFSAPRHADTNPPASRQLVGDNIETTRAGSVASAAPLTTSKAEQQHEVLGTGASTKRRFFISGRNHASAGWMPQEHEDSGKDKQAFTAVGQLKATLLNSWINVLLVMVPVGIAVHYTHIDPIAIFVINFIAIIPLAAMLSYATEEIALRTGETVGGLLNATFGNAVELIVSLLALFKREIVIVQTSLIGSILSNLLLVLGMAFFLGGINRLEQNFNVTVAQTASSLLTLAVGSLIIPTAFHAWSNAGEAGIVPLSRGTSVILLVVYACYLFFQLKSHTEMYNKPSEKVEKRRGRVGPGDATIGIAQIGAGISATMGGDNVQRLPMATPDDKEEPQLTIWVALFTLAASTALVALCAEAMVGSIDAITTRGHISETFVGLILIPIVGNAAEHATAITVAIKDKMDLSIGVAVGSSMQIALLLVPLIVVIGWIAGIDEMTLYFDGFQIAVLFVSVLLVNYLIQDGKSNWLEGVLLMILFLIISVAAWFYPAKSEPNAP</sequence>
<feature type="transmembrane region" description="Helical" evidence="9">
    <location>
        <begin position="408"/>
        <end position="435"/>
    </location>
</feature>
<dbReference type="OrthoDB" id="1699231at2759"/>
<dbReference type="PANTHER" id="PTHR31503:SF20">
    <property type="entry name" value="CA(2+)_H(+) EXCHANGER, PUTATIVE (EUROFUNG)-RELATED"/>
    <property type="match status" value="1"/>
</dbReference>
<dbReference type="InterPro" id="IPR004713">
    <property type="entry name" value="CaH_exchang"/>
</dbReference>
<evidence type="ECO:0000256" key="3">
    <source>
        <dbReference type="ARBA" id="ARBA00022448"/>
    </source>
</evidence>
<evidence type="ECO:0000256" key="5">
    <source>
        <dbReference type="ARBA" id="ARBA00022989"/>
    </source>
</evidence>
<evidence type="ECO:0000256" key="8">
    <source>
        <dbReference type="SAM" id="MobiDB-lite"/>
    </source>
</evidence>
<keyword evidence="12" id="KW-1185">Reference proteome</keyword>
<comment type="similarity">
    <text evidence="2">Belongs to the Ca(2+):cation antiporter (CaCA) (TC 2.A.19) family.</text>
</comment>
<comment type="subcellular location">
    <subcellularLocation>
        <location evidence="1">Endomembrane system</location>
        <topology evidence="1">Multi-pass membrane protein</topology>
    </subcellularLocation>
</comment>
<dbReference type="InterPro" id="IPR044880">
    <property type="entry name" value="NCX_ion-bd_dom_sf"/>
</dbReference>
<dbReference type="GO" id="GO:0000329">
    <property type="term" value="C:fungal-type vacuole membrane"/>
    <property type="evidence" value="ECO:0007669"/>
    <property type="project" value="TreeGrafter"/>
</dbReference>
<evidence type="ECO:0000313" key="12">
    <source>
        <dbReference type="Proteomes" id="UP000242791"/>
    </source>
</evidence>
<keyword evidence="3" id="KW-0813">Transport</keyword>
<dbReference type="InterPro" id="IPR004837">
    <property type="entry name" value="NaCa_Exmemb"/>
</dbReference>
<feature type="transmembrane region" description="Helical" evidence="9">
    <location>
        <begin position="469"/>
        <end position="490"/>
    </location>
</feature>
<evidence type="ECO:0000259" key="10">
    <source>
        <dbReference type="Pfam" id="PF01699"/>
    </source>
</evidence>
<feature type="domain" description="Sodium/calcium exchanger membrane region" evidence="10">
    <location>
        <begin position="125"/>
        <end position="277"/>
    </location>
</feature>
<feature type="transmembrane region" description="Helical" evidence="9">
    <location>
        <begin position="99"/>
        <end position="119"/>
    </location>
</feature>
<gene>
    <name evidence="11" type="ORF">ACJ73_07901</name>
</gene>
<dbReference type="Pfam" id="PF01699">
    <property type="entry name" value="Na_Ca_ex"/>
    <property type="match status" value="2"/>
</dbReference>
<evidence type="ECO:0000256" key="9">
    <source>
        <dbReference type="SAM" id="Phobius"/>
    </source>
</evidence>
<feature type="transmembrane region" description="Helical" evidence="9">
    <location>
        <begin position="229"/>
        <end position="247"/>
    </location>
</feature>
<evidence type="ECO:0000256" key="2">
    <source>
        <dbReference type="ARBA" id="ARBA00008170"/>
    </source>
</evidence>
<dbReference type="GO" id="GO:0006874">
    <property type="term" value="P:intracellular calcium ion homeostasis"/>
    <property type="evidence" value="ECO:0007669"/>
    <property type="project" value="TreeGrafter"/>
</dbReference>
<accession>A0A1J9QKM0</accession>
<dbReference type="VEuPathDB" id="FungiDB:ACJ73_07901"/>
<dbReference type="Proteomes" id="UP000242791">
    <property type="component" value="Unassembled WGS sequence"/>
</dbReference>
<evidence type="ECO:0000256" key="1">
    <source>
        <dbReference type="ARBA" id="ARBA00004127"/>
    </source>
</evidence>
<feature type="transmembrane region" description="Helical" evidence="9">
    <location>
        <begin position="157"/>
        <end position="179"/>
    </location>
</feature>
<feature type="region of interest" description="Disordered" evidence="8">
    <location>
        <begin position="1"/>
        <end position="20"/>
    </location>
</feature>
<dbReference type="GO" id="GO:0015369">
    <property type="term" value="F:calcium:proton antiporter activity"/>
    <property type="evidence" value="ECO:0007669"/>
    <property type="project" value="UniProtKB-ARBA"/>
</dbReference>
<feature type="transmembrane region" description="Helical" evidence="9">
    <location>
        <begin position="259"/>
        <end position="277"/>
    </location>
</feature>
<reference evidence="11 12" key="1">
    <citation type="submission" date="2015-08" db="EMBL/GenBank/DDBJ databases">
        <title>Emmonsia species relationships and genome sequence.</title>
        <authorList>
            <person name="Cuomo C.A."/>
            <person name="Schwartz I.S."/>
            <person name="Kenyon C."/>
            <person name="De Hoog G.S."/>
            <person name="Govender N.P."/>
            <person name="Botha A."/>
            <person name="Moreno L."/>
            <person name="De Vries M."/>
            <person name="Munoz J.F."/>
            <person name="Stielow J.B."/>
        </authorList>
    </citation>
    <scope>NUCLEOTIDE SEQUENCE [LARGE SCALE GENOMIC DNA]</scope>
    <source>
        <strain evidence="11 12">EI222</strain>
    </source>
</reference>
<evidence type="ECO:0000256" key="6">
    <source>
        <dbReference type="ARBA" id="ARBA00023065"/>
    </source>
</evidence>
<feature type="transmembrane region" description="Helical" evidence="9">
    <location>
        <begin position="442"/>
        <end position="463"/>
    </location>
</feature>
<dbReference type="Gene3D" id="1.20.1420.30">
    <property type="entry name" value="NCX, central ion-binding region"/>
    <property type="match status" value="1"/>
</dbReference>
<feature type="transmembrane region" description="Helical" evidence="9">
    <location>
        <begin position="339"/>
        <end position="359"/>
    </location>
</feature>
<organism evidence="11 12">
    <name type="scientific">Blastomyces percursus</name>
    <dbReference type="NCBI Taxonomy" id="1658174"/>
    <lineage>
        <taxon>Eukaryota</taxon>
        <taxon>Fungi</taxon>
        <taxon>Dikarya</taxon>
        <taxon>Ascomycota</taxon>
        <taxon>Pezizomycotina</taxon>
        <taxon>Eurotiomycetes</taxon>
        <taxon>Eurotiomycetidae</taxon>
        <taxon>Onygenales</taxon>
        <taxon>Ajellomycetaceae</taxon>
        <taxon>Blastomyces</taxon>
    </lineage>
</organism>
<keyword evidence="4 9" id="KW-0812">Transmembrane</keyword>
<keyword evidence="6" id="KW-0406">Ion transport</keyword>
<dbReference type="PANTHER" id="PTHR31503">
    <property type="entry name" value="VACUOLAR CALCIUM ION TRANSPORTER"/>
    <property type="match status" value="1"/>
</dbReference>
<evidence type="ECO:0000313" key="11">
    <source>
        <dbReference type="EMBL" id="OJD20763.1"/>
    </source>
</evidence>
<dbReference type="FunFam" id="1.20.1420.30:FF:000011">
    <property type="entry name" value="Vacuolar calcium ion transporter"/>
    <property type="match status" value="1"/>
</dbReference>
<protein>
    <submittedName>
        <fullName evidence="11">Calcium/proton exchanger</fullName>
    </submittedName>
</protein>
<keyword evidence="5 9" id="KW-1133">Transmembrane helix</keyword>
<keyword evidence="7 9" id="KW-0472">Membrane</keyword>
<dbReference type="STRING" id="1658174.A0A1J9QKM0"/>
<proteinExistence type="inferred from homology"/>
<evidence type="ECO:0000256" key="4">
    <source>
        <dbReference type="ARBA" id="ARBA00022692"/>
    </source>
</evidence>
<dbReference type="EMBL" id="LGTZ01001717">
    <property type="protein sequence ID" value="OJD20763.1"/>
    <property type="molecule type" value="Genomic_DNA"/>
</dbReference>
<feature type="domain" description="Sodium/calcium exchanger membrane region" evidence="10">
    <location>
        <begin position="344"/>
        <end position="488"/>
    </location>
</feature>
<dbReference type="GO" id="GO:0012505">
    <property type="term" value="C:endomembrane system"/>
    <property type="evidence" value="ECO:0007669"/>
    <property type="project" value="UniProtKB-SubCell"/>
</dbReference>
<feature type="transmembrane region" description="Helical" evidence="9">
    <location>
        <begin position="125"/>
        <end position="145"/>
    </location>
</feature>
<feature type="transmembrane region" description="Helical" evidence="9">
    <location>
        <begin position="379"/>
        <end position="402"/>
    </location>
</feature>
<dbReference type="AlphaFoldDB" id="A0A1J9QKM0"/>
<comment type="caution">
    <text evidence="11">The sequence shown here is derived from an EMBL/GenBank/DDBJ whole genome shotgun (WGS) entry which is preliminary data.</text>
</comment>
<feature type="transmembrane region" description="Helical" evidence="9">
    <location>
        <begin position="185"/>
        <end position="208"/>
    </location>
</feature>
<evidence type="ECO:0000256" key="7">
    <source>
        <dbReference type="ARBA" id="ARBA00023136"/>
    </source>
</evidence>
<name>A0A1J9QKM0_9EURO</name>